<comment type="similarity">
    <text evidence="1">Belongs to the 'phage' integrase family.</text>
</comment>
<evidence type="ECO:0000256" key="4">
    <source>
        <dbReference type="ARBA" id="ARBA00023172"/>
    </source>
</evidence>
<dbReference type="EMBL" id="CP036273">
    <property type="protein sequence ID" value="QDU19484.1"/>
    <property type="molecule type" value="Genomic_DNA"/>
</dbReference>
<proteinExistence type="inferred from homology"/>
<evidence type="ECO:0000256" key="2">
    <source>
        <dbReference type="ARBA" id="ARBA00022908"/>
    </source>
</evidence>
<dbReference type="Gene3D" id="1.10.150.130">
    <property type="match status" value="1"/>
</dbReference>
<gene>
    <name evidence="6" type="ORF">ETAA1_14110</name>
</gene>
<protein>
    <submittedName>
        <fullName evidence="6">Prophage phiRv2 integrase</fullName>
    </submittedName>
</protein>
<dbReference type="GO" id="GO:0003677">
    <property type="term" value="F:DNA binding"/>
    <property type="evidence" value="ECO:0007669"/>
    <property type="project" value="UniProtKB-KW"/>
</dbReference>
<keyword evidence="7" id="KW-1185">Reference proteome</keyword>
<dbReference type="InterPro" id="IPR010998">
    <property type="entry name" value="Integrase_recombinase_N"/>
</dbReference>
<dbReference type="Pfam" id="PF00589">
    <property type="entry name" value="Phage_integrase"/>
    <property type="match status" value="1"/>
</dbReference>
<keyword evidence="2" id="KW-0229">DNA integration</keyword>
<dbReference type="CDD" id="cd01189">
    <property type="entry name" value="INT_ICEBs1_C_like"/>
    <property type="match status" value="1"/>
</dbReference>
<dbReference type="PANTHER" id="PTHR30349">
    <property type="entry name" value="PHAGE INTEGRASE-RELATED"/>
    <property type="match status" value="1"/>
</dbReference>
<name>A0A517XPR5_9BACT</name>
<dbReference type="Proteomes" id="UP000319576">
    <property type="component" value="Chromosome"/>
</dbReference>
<dbReference type="OrthoDB" id="9803188at2"/>
<sequence length="395" mass="43171">MARKRRGRGEGAIIQRGDGRWAAEISLGVDATGKRRRKTIYGTSKKDVAEKLRKLQAENDAGRLVETEQLTTGEYLTRWLHNTAKEKVHDGTWERYRQVTELYLIPTLGGIKLSKLAPLHVEQSYAQMVVGASDRKVASAWTRKTAGIVLSLALKHAVRMKLILHNPAADVAKARPVAREMVFLTELQARLFLDAAKSHRLSALYALALGSGMRQGEMFGLQWADIDFDKGTVDVKRSLSWVKGKPVLKEPKSKAGRRTIVLPAFALAALKEHRTAALKAGFIAAPVFCTLAGTPMPKSNFIRRVHAPLVKRANALGVKRAADAGSDSPVQLPAGVRFHDLRHTHATCMIAAGHSIKAVSRRLGHADIGITLKTYAHVMPNDDDKLAAGADALFG</sequence>
<accession>A0A517XPR5</accession>
<evidence type="ECO:0000313" key="6">
    <source>
        <dbReference type="EMBL" id="QDU19484.1"/>
    </source>
</evidence>
<dbReference type="PANTHER" id="PTHR30349:SF64">
    <property type="entry name" value="PROPHAGE INTEGRASE INTD-RELATED"/>
    <property type="match status" value="1"/>
</dbReference>
<evidence type="ECO:0000259" key="5">
    <source>
        <dbReference type="PROSITE" id="PS51898"/>
    </source>
</evidence>
<dbReference type="Pfam" id="PF14659">
    <property type="entry name" value="Phage_int_SAM_3"/>
    <property type="match status" value="1"/>
</dbReference>
<dbReference type="KEGG" id="uli:ETAA1_14110"/>
<dbReference type="InterPro" id="IPR050090">
    <property type="entry name" value="Tyrosine_recombinase_XerCD"/>
</dbReference>
<keyword evidence="3" id="KW-0238">DNA-binding</keyword>
<dbReference type="GO" id="GO:0006310">
    <property type="term" value="P:DNA recombination"/>
    <property type="evidence" value="ECO:0007669"/>
    <property type="project" value="UniProtKB-KW"/>
</dbReference>
<organism evidence="6 7">
    <name type="scientific">Urbifossiella limnaea</name>
    <dbReference type="NCBI Taxonomy" id="2528023"/>
    <lineage>
        <taxon>Bacteria</taxon>
        <taxon>Pseudomonadati</taxon>
        <taxon>Planctomycetota</taxon>
        <taxon>Planctomycetia</taxon>
        <taxon>Gemmatales</taxon>
        <taxon>Gemmataceae</taxon>
        <taxon>Urbifossiella</taxon>
    </lineage>
</organism>
<keyword evidence="4" id="KW-0233">DNA recombination</keyword>
<evidence type="ECO:0000256" key="1">
    <source>
        <dbReference type="ARBA" id="ARBA00008857"/>
    </source>
</evidence>
<feature type="domain" description="Tyr recombinase" evidence="5">
    <location>
        <begin position="179"/>
        <end position="388"/>
    </location>
</feature>
<dbReference type="AlphaFoldDB" id="A0A517XPR5"/>
<dbReference type="PROSITE" id="PS51898">
    <property type="entry name" value="TYR_RECOMBINASE"/>
    <property type="match status" value="1"/>
</dbReference>
<dbReference type="GO" id="GO:0015074">
    <property type="term" value="P:DNA integration"/>
    <property type="evidence" value="ECO:0007669"/>
    <property type="project" value="UniProtKB-KW"/>
</dbReference>
<dbReference type="InterPro" id="IPR011010">
    <property type="entry name" value="DNA_brk_join_enz"/>
</dbReference>
<dbReference type="InterPro" id="IPR002104">
    <property type="entry name" value="Integrase_catalytic"/>
</dbReference>
<dbReference type="InterPro" id="IPR013762">
    <property type="entry name" value="Integrase-like_cat_sf"/>
</dbReference>
<dbReference type="InterPro" id="IPR004107">
    <property type="entry name" value="Integrase_SAM-like_N"/>
</dbReference>
<evidence type="ECO:0000313" key="7">
    <source>
        <dbReference type="Proteomes" id="UP000319576"/>
    </source>
</evidence>
<dbReference type="SUPFAM" id="SSF56349">
    <property type="entry name" value="DNA breaking-rejoining enzymes"/>
    <property type="match status" value="1"/>
</dbReference>
<dbReference type="Gene3D" id="1.10.443.10">
    <property type="entry name" value="Intergrase catalytic core"/>
    <property type="match status" value="1"/>
</dbReference>
<evidence type="ECO:0000256" key="3">
    <source>
        <dbReference type="ARBA" id="ARBA00023125"/>
    </source>
</evidence>
<reference evidence="6 7" key="1">
    <citation type="submission" date="2019-02" db="EMBL/GenBank/DDBJ databases">
        <title>Deep-cultivation of Planctomycetes and their phenomic and genomic characterization uncovers novel biology.</title>
        <authorList>
            <person name="Wiegand S."/>
            <person name="Jogler M."/>
            <person name="Boedeker C."/>
            <person name="Pinto D."/>
            <person name="Vollmers J."/>
            <person name="Rivas-Marin E."/>
            <person name="Kohn T."/>
            <person name="Peeters S.H."/>
            <person name="Heuer A."/>
            <person name="Rast P."/>
            <person name="Oberbeckmann S."/>
            <person name="Bunk B."/>
            <person name="Jeske O."/>
            <person name="Meyerdierks A."/>
            <person name="Storesund J.E."/>
            <person name="Kallscheuer N."/>
            <person name="Luecker S."/>
            <person name="Lage O.M."/>
            <person name="Pohl T."/>
            <person name="Merkel B.J."/>
            <person name="Hornburger P."/>
            <person name="Mueller R.-W."/>
            <person name="Bruemmer F."/>
            <person name="Labrenz M."/>
            <person name="Spormann A.M."/>
            <person name="Op den Camp H."/>
            <person name="Overmann J."/>
            <person name="Amann R."/>
            <person name="Jetten M.S.M."/>
            <person name="Mascher T."/>
            <person name="Medema M.H."/>
            <person name="Devos D.P."/>
            <person name="Kaster A.-K."/>
            <person name="Ovreas L."/>
            <person name="Rohde M."/>
            <person name="Galperin M.Y."/>
            <person name="Jogler C."/>
        </authorList>
    </citation>
    <scope>NUCLEOTIDE SEQUENCE [LARGE SCALE GENOMIC DNA]</scope>
    <source>
        <strain evidence="6 7">ETA_A1</strain>
    </source>
</reference>